<evidence type="ECO:0000313" key="4">
    <source>
        <dbReference type="Proteomes" id="UP000295215"/>
    </source>
</evidence>
<organism evidence="3 4">
    <name type="scientific">Myroides indicus</name>
    <dbReference type="NCBI Taxonomy" id="1323422"/>
    <lineage>
        <taxon>Bacteria</taxon>
        <taxon>Pseudomonadati</taxon>
        <taxon>Bacteroidota</taxon>
        <taxon>Flavobacteriia</taxon>
        <taxon>Flavobacteriales</taxon>
        <taxon>Flavobacteriaceae</taxon>
        <taxon>Myroides</taxon>
    </lineage>
</organism>
<comment type="caution">
    <text evidence="3">The sequence shown here is derived from an EMBL/GenBank/DDBJ whole genome shotgun (WGS) entry which is preliminary data.</text>
</comment>
<sequence>MPLFKKINHQDRATVFVWKIEEELKELSEYTVLRDVSAKRLNNMKSKIHQKGFMSIRQLLILAGYTDNDLFYNGDGKPHLTDGKCISITHSFEYAAIVISEENVGIDIEKKREKIIRIADKFCNDKELLYVNSQEIEKRVENTTLIWCAKESVFKMCNTRGLSFKDHIYVDLDRYNNKEGEAIVSRGSLQKRFEYFSCDLGSFMMTYSFAK</sequence>
<accession>A0A4R7ETE6</accession>
<dbReference type="GO" id="GO:0000287">
    <property type="term" value="F:magnesium ion binding"/>
    <property type="evidence" value="ECO:0007669"/>
    <property type="project" value="InterPro"/>
</dbReference>
<protein>
    <submittedName>
        <fullName evidence="3">Phosphopantetheinyl transferase</fullName>
    </submittedName>
</protein>
<dbReference type="OrthoDB" id="1190494at2"/>
<name>A0A4R7ETE6_9FLAO</name>
<dbReference type="Gene3D" id="3.90.470.20">
    <property type="entry name" value="4'-phosphopantetheinyl transferase domain"/>
    <property type="match status" value="1"/>
</dbReference>
<dbReference type="GO" id="GO:0008897">
    <property type="term" value="F:holo-[acyl-carrier-protein] synthase activity"/>
    <property type="evidence" value="ECO:0007669"/>
    <property type="project" value="InterPro"/>
</dbReference>
<evidence type="ECO:0000256" key="1">
    <source>
        <dbReference type="ARBA" id="ARBA00022679"/>
    </source>
</evidence>
<gene>
    <name evidence="3" type="ORF">C8P70_12145</name>
</gene>
<proteinExistence type="predicted"/>
<dbReference type="InterPro" id="IPR037143">
    <property type="entry name" value="4-PPantetheinyl_Trfase_dom_sf"/>
</dbReference>
<dbReference type="InterPro" id="IPR008278">
    <property type="entry name" value="4-PPantetheinyl_Trfase_dom"/>
</dbReference>
<keyword evidence="4" id="KW-1185">Reference proteome</keyword>
<dbReference type="Proteomes" id="UP000295215">
    <property type="component" value="Unassembled WGS sequence"/>
</dbReference>
<keyword evidence="1 3" id="KW-0808">Transferase</keyword>
<dbReference type="AlphaFoldDB" id="A0A4R7ETE6"/>
<evidence type="ECO:0000313" key="3">
    <source>
        <dbReference type="EMBL" id="TDS55924.1"/>
    </source>
</evidence>
<dbReference type="Pfam" id="PF01648">
    <property type="entry name" value="ACPS"/>
    <property type="match status" value="1"/>
</dbReference>
<dbReference type="EMBL" id="SOAG01000021">
    <property type="protein sequence ID" value="TDS55924.1"/>
    <property type="molecule type" value="Genomic_DNA"/>
</dbReference>
<feature type="domain" description="4'-phosphopantetheinyl transferase" evidence="2">
    <location>
        <begin position="104"/>
        <end position="177"/>
    </location>
</feature>
<dbReference type="SUPFAM" id="SSF56214">
    <property type="entry name" value="4'-phosphopantetheinyl transferase"/>
    <property type="match status" value="1"/>
</dbReference>
<evidence type="ECO:0000259" key="2">
    <source>
        <dbReference type="Pfam" id="PF01648"/>
    </source>
</evidence>
<reference evidence="3 4" key="1">
    <citation type="submission" date="2019-03" db="EMBL/GenBank/DDBJ databases">
        <title>Genomic Encyclopedia of Archaeal and Bacterial Type Strains, Phase II (KMG-II): from individual species to whole genera.</title>
        <authorList>
            <person name="Goeker M."/>
        </authorList>
    </citation>
    <scope>NUCLEOTIDE SEQUENCE [LARGE SCALE GENOMIC DNA]</scope>
    <source>
        <strain evidence="3 4">DSM 28213</strain>
    </source>
</reference>